<dbReference type="PRINTS" id="PR00722">
    <property type="entry name" value="CHYMOTRYPSIN"/>
</dbReference>
<dbReference type="InterPro" id="IPR001254">
    <property type="entry name" value="Trypsin_dom"/>
</dbReference>
<dbReference type="KEGG" id="bsto:C0V70_04500"/>
<evidence type="ECO:0000256" key="3">
    <source>
        <dbReference type="ARBA" id="ARBA00022670"/>
    </source>
</evidence>
<dbReference type="GO" id="GO:0006508">
    <property type="term" value="P:proteolysis"/>
    <property type="evidence" value="ECO:0007669"/>
    <property type="project" value="UniProtKB-KW"/>
</dbReference>
<reference evidence="6 7" key="1">
    <citation type="submission" date="2018-01" db="EMBL/GenBank/DDBJ databases">
        <title>Complete genome sequence of Bacteriovorax stolpii DSM12778.</title>
        <authorList>
            <person name="Tang B."/>
            <person name="Chang J."/>
        </authorList>
    </citation>
    <scope>NUCLEOTIDE SEQUENCE [LARGE SCALE GENOMIC DNA]</scope>
    <source>
        <strain evidence="6 7">DSM 12778</strain>
    </source>
</reference>
<keyword evidence="2" id="KW-0964">Secreted</keyword>
<dbReference type="InterPro" id="IPR043504">
    <property type="entry name" value="Peptidase_S1_PA_chymotrypsin"/>
</dbReference>
<dbReference type="CDD" id="cd00190">
    <property type="entry name" value="Tryp_SPc"/>
    <property type="match status" value="1"/>
</dbReference>
<dbReference type="GO" id="GO:0005615">
    <property type="term" value="C:extracellular space"/>
    <property type="evidence" value="ECO:0007669"/>
    <property type="project" value="TreeGrafter"/>
</dbReference>
<keyword evidence="4" id="KW-0378">Hydrolase</keyword>
<evidence type="ECO:0000313" key="7">
    <source>
        <dbReference type="Proteomes" id="UP000235584"/>
    </source>
</evidence>
<evidence type="ECO:0000256" key="4">
    <source>
        <dbReference type="ARBA" id="ARBA00022801"/>
    </source>
</evidence>
<dbReference type="PROSITE" id="PS50240">
    <property type="entry name" value="TRYPSIN_DOM"/>
    <property type="match status" value="1"/>
</dbReference>
<dbReference type="PROSITE" id="PS00134">
    <property type="entry name" value="TRYPSIN_HIS"/>
    <property type="match status" value="1"/>
</dbReference>
<evidence type="ECO:0000256" key="1">
    <source>
        <dbReference type="ARBA" id="ARBA00004613"/>
    </source>
</evidence>
<protein>
    <submittedName>
        <fullName evidence="6">Uncharacterized protein</fullName>
    </submittedName>
</protein>
<evidence type="ECO:0000256" key="5">
    <source>
        <dbReference type="ARBA" id="ARBA00023157"/>
    </source>
</evidence>
<dbReference type="PROSITE" id="PS00135">
    <property type="entry name" value="TRYPSIN_SER"/>
    <property type="match status" value="1"/>
</dbReference>
<dbReference type="PANTHER" id="PTHR24264">
    <property type="entry name" value="TRYPSIN-RELATED"/>
    <property type="match status" value="1"/>
</dbReference>
<dbReference type="PANTHER" id="PTHR24264:SF15">
    <property type="entry name" value="RIKEN CDNA 2210010C04 GENE"/>
    <property type="match status" value="1"/>
</dbReference>
<dbReference type="OrthoDB" id="5290228at2"/>
<dbReference type="AlphaFoldDB" id="A0A2K9NPF9"/>
<evidence type="ECO:0000256" key="2">
    <source>
        <dbReference type="ARBA" id="ARBA00022525"/>
    </source>
</evidence>
<dbReference type="InterPro" id="IPR033116">
    <property type="entry name" value="TRYPSIN_SER"/>
</dbReference>
<dbReference type="Proteomes" id="UP000235584">
    <property type="component" value="Chromosome"/>
</dbReference>
<dbReference type="RefSeq" id="WP_102242677.1">
    <property type="nucleotide sequence ID" value="NZ_CP025704.1"/>
</dbReference>
<sequence length="255" mass="27489">MKKTFLFCLLFSLTNSLFANDKIVGGDLVDPAVLETSHIVSLGGGCAGSIIAAKWILTAAHCQPVISRYVTAGHVNLKSKERIKLEVKKAYPHPKYNPKTYSHDFALIELKYAIHFENMGLKAIDLLTPNLVEQGAIEPGTKAMAMGWGSVREAGSSSNLLMYVELPIVSREVANAENAYKGLVEEAMIPAGYATGKKDSCQGDSGGPFTIMGADAKPILAGVISWGNGCARPNLYGLYANVSFAYPWIMETINK</sequence>
<dbReference type="SMART" id="SM00020">
    <property type="entry name" value="Tryp_SPc"/>
    <property type="match status" value="1"/>
</dbReference>
<dbReference type="FunFam" id="2.40.10.10:FF:000068">
    <property type="entry name" value="transmembrane protease serine 2"/>
    <property type="match status" value="1"/>
</dbReference>
<dbReference type="InterPro" id="IPR001314">
    <property type="entry name" value="Peptidase_S1A"/>
</dbReference>
<comment type="subcellular location">
    <subcellularLocation>
        <location evidence="1">Secreted</location>
    </subcellularLocation>
</comment>
<keyword evidence="3" id="KW-0645">Protease</keyword>
<dbReference type="Pfam" id="PF00089">
    <property type="entry name" value="Trypsin"/>
    <property type="match status" value="1"/>
</dbReference>
<keyword evidence="5" id="KW-1015">Disulfide bond</keyword>
<dbReference type="InterPro" id="IPR018114">
    <property type="entry name" value="TRYPSIN_HIS"/>
</dbReference>
<dbReference type="SUPFAM" id="SSF50494">
    <property type="entry name" value="Trypsin-like serine proteases"/>
    <property type="match status" value="1"/>
</dbReference>
<dbReference type="InterPro" id="IPR050127">
    <property type="entry name" value="Serine_Proteases_S1"/>
</dbReference>
<evidence type="ECO:0000313" key="6">
    <source>
        <dbReference type="EMBL" id="AUN97382.1"/>
    </source>
</evidence>
<organism evidence="6 7">
    <name type="scientific">Bacteriovorax stolpii</name>
    <name type="common">Bdellovibrio stolpii</name>
    <dbReference type="NCBI Taxonomy" id="960"/>
    <lineage>
        <taxon>Bacteria</taxon>
        <taxon>Pseudomonadati</taxon>
        <taxon>Bdellovibrionota</taxon>
        <taxon>Bacteriovoracia</taxon>
        <taxon>Bacteriovoracales</taxon>
        <taxon>Bacteriovoracaceae</taxon>
        <taxon>Bacteriovorax</taxon>
    </lineage>
</organism>
<gene>
    <name evidence="6" type="ORF">C0V70_04500</name>
</gene>
<dbReference type="GO" id="GO:0004252">
    <property type="term" value="F:serine-type endopeptidase activity"/>
    <property type="evidence" value="ECO:0007669"/>
    <property type="project" value="InterPro"/>
</dbReference>
<dbReference type="Gene3D" id="2.40.10.10">
    <property type="entry name" value="Trypsin-like serine proteases"/>
    <property type="match status" value="2"/>
</dbReference>
<dbReference type="InterPro" id="IPR009003">
    <property type="entry name" value="Peptidase_S1_PA"/>
</dbReference>
<accession>A0A2K9NPF9</accession>
<dbReference type="EMBL" id="CP025704">
    <property type="protein sequence ID" value="AUN97382.1"/>
    <property type="molecule type" value="Genomic_DNA"/>
</dbReference>
<keyword evidence="7" id="KW-1185">Reference proteome</keyword>
<name>A0A2K9NPF9_BACTC</name>
<proteinExistence type="predicted"/>
<dbReference type="FunFam" id="2.40.10.10:FF:000002">
    <property type="entry name" value="Transmembrane protease serine"/>
    <property type="match status" value="1"/>
</dbReference>